<evidence type="ECO:0000256" key="7">
    <source>
        <dbReference type="ARBA" id="ARBA00022840"/>
    </source>
</evidence>
<keyword evidence="15" id="KW-1185">Reference proteome</keyword>
<feature type="region of interest" description="Disordered" evidence="11">
    <location>
        <begin position="176"/>
        <end position="202"/>
    </location>
</feature>
<evidence type="ECO:0000256" key="12">
    <source>
        <dbReference type="SAM" id="Phobius"/>
    </source>
</evidence>
<evidence type="ECO:0000256" key="10">
    <source>
        <dbReference type="ARBA" id="ARBA00023136"/>
    </source>
</evidence>
<accession>A0A835M247</accession>
<evidence type="ECO:0000256" key="4">
    <source>
        <dbReference type="ARBA" id="ARBA00022692"/>
    </source>
</evidence>
<keyword evidence="5" id="KW-0479">Metal-binding</keyword>
<organism evidence="14 15">
    <name type="scientific">Coptis chinensis</name>
    <dbReference type="NCBI Taxonomy" id="261450"/>
    <lineage>
        <taxon>Eukaryota</taxon>
        <taxon>Viridiplantae</taxon>
        <taxon>Streptophyta</taxon>
        <taxon>Embryophyta</taxon>
        <taxon>Tracheophyta</taxon>
        <taxon>Spermatophyta</taxon>
        <taxon>Magnoliopsida</taxon>
        <taxon>Ranunculales</taxon>
        <taxon>Ranunculaceae</taxon>
        <taxon>Coptidoideae</taxon>
        <taxon>Coptis</taxon>
    </lineage>
</organism>
<dbReference type="InterPro" id="IPR001245">
    <property type="entry name" value="Ser-Thr/Tyr_kinase_cat_dom"/>
</dbReference>
<feature type="transmembrane region" description="Helical" evidence="12">
    <location>
        <begin position="1018"/>
        <end position="1040"/>
    </location>
</feature>
<evidence type="ECO:0000256" key="9">
    <source>
        <dbReference type="ARBA" id="ARBA00022989"/>
    </source>
</evidence>
<keyword evidence="9 12" id="KW-1133">Transmembrane helix</keyword>
<evidence type="ECO:0000313" key="14">
    <source>
        <dbReference type="EMBL" id="KAF9616210.1"/>
    </source>
</evidence>
<gene>
    <name evidence="14" type="ORF">IFM89_028986</name>
</gene>
<dbReference type="InterPro" id="IPR038357">
    <property type="entry name" value="KEN_sf"/>
</dbReference>
<dbReference type="Pfam" id="PF07714">
    <property type="entry name" value="PK_Tyr_Ser-Thr"/>
    <property type="match status" value="1"/>
</dbReference>
<dbReference type="FunFam" id="3.40.50.1000:FF:000211">
    <property type="entry name" value="Plasma membrane ATPase"/>
    <property type="match status" value="1"/>
</dbReference>
<keyword evidence="8" id="KW-0460">Magnesium</keyword>
<dbReference type="InterPro" id="IPR011009">
    <property type="entry name" value="Kinase-like_dom_sf"/>
</dbReference>
<evidence type="ECO:0000256" key="2">
    <source>
        <dbReference type="ARBA" id="ARBA00008804"/>
    </source>
</evidence>
<keyword evidence="3" id="KW-0597">Phosphoprotein</keyword>
<feature type="transmembrane region" description="Helical" evidence="12">
    <location>
        <begin position="988"/>
        <end position="1006"/>
    </location>
</feature>
<dbReference type="PRINTS" id="PR00119">
    <property type="entry name" value="CATATPASE"/>
</dbReference>
<dbReference type="SUPFAM" id="SSF81665">
    <property type="entry name" value="Calcium ATPase, transmembrane domain M"/>
    <property type="match status" value="1"/>
</dbReference>
<dbReference type="Pfam" id="PF06479">
    <property type="entry name" value="Ribonuc_2-5A"/>
    <property type="match status" value="1"/>
</dbReference>
<evidence type="ECO:0000313" key="15">
    <source>
        <dbReference type="Proteomes" id="UP000631114"/>
    </source>
</evidence>
<evidence type="ECO:0000256" key="6">
    <source>
        <dbReference type="ARBA" id="ARBA00022741"/>
    </source>
</evidence>
<keyword evidence="4 12" id="KW-0812">Transmembrane</keyword>
<dbReference type="OrthoDB" id="116380at2759"/>
<evidence type="ECO:0000256" key="5">
    <source>
        <dbReference type="ARBA" id="ARBA00022723"/>
    </source>
</evidence>
<comment type="subcellular location">
    <subcellularLocation>
        <location evidence="1">Membrane</location>
        <topology evidence="1">Multi-pass membrane protein</topology>
    </subcellularLocation>
</comment>
<dbReference type="AlphaFoldDB" id="A0A835M247"/>
<name>A0A835M247_9MAGN</name>
<evidence type="ECO:0000259" key="13">
    <source>
        <dbReference type="PROSITE" id="PS51392"/>
    </source>
</evidence>
<dbReference type="Pfam" id="PF00702">
    <property type="entry name" value="Hydrolase"/>
    <property type="match status" value="1"/>
</dbReference>
<dbReference type="SMART" id="SM00220">
    <property type="entry name" value="S_TKc"/>
    <property type="match status" value="1"/>
</dbReference>
<dbReference type="GO" id="GO:0016887">
    <property type="term" value="F:ATP hydrolysis activity"/>
    <property type="evidence" value="ECO:0007669"/>
    <property type="project" value="InterPro"/>
</dbReference>
<dbReference type="GO" id="GO:0004672">
    <property type="term" value="F:protein kinase activity"/>
    <property type="evidence" value="ECO:0007669"/>
    <property type="project" value="InterPro"/>
</dbReference>
<comment type="caution">
    <text evidence="14">The sequence shown here is derived from an EMBL/GenBank/DDBJ whole genome shotgun (WGS) entry which is preliminary data.</text>
</comment>
<dbReference type="GO" id="GO:0004540">
    <property type="term" value="F:RNA nuclease activity"/>
    <property type="evidence" value="ECO:0007669"/>
    <property type="project" value="InterPro"/>
</dbReference>
<dbReference type="EMBL" id="JADFTS010000003">
    <property type="protein sequence ID" value="KAF9616210.1"/>
    <property type="molecule type" value="Genomic_DNA"/>
</dbReference>
<feature type="domain" description="KEN" evidence="13">
    <location>
        <begin position="448"/>
        <end position="601"/>
    </location>
</feature>
<keyword evidence="10 12" id="KW-0472">Membrane</keyword>
<protein>
    <recommendedName>
        <fullName evidence="13">KEN domain-containing protein</fullName>
    </recommendedName>
</protein>
<sequence length="1117" mass="127647">MDVEQNCDLILYRNGNVKEKISVSMSELITRMAWITPNRLSAIAVTDSAVFLVDFNTGRNIDMALSSYEMLQIIRIDYLIRFSSPNQMTIWNLSIAQFSAEVLCIGAIVSNKTTFCGEKVVIHRLCSHDLERCHENKIVNETYSFRKLFFSLGSVCLLIPLSYYLRKKREHDQTVREMVREDVSDNKDKQENPNNDDSSEGDDCQLKFVKIEDQLSITRSGDIIFHGYFNERRCVIMRVPIDRKIVIKNELNIVSLFEGIEEIVQIYGSECDNNYYYIGMSACESDLYSLLHTSSNDASSSICTNILQKCPLRDGNGAPTKHLLQILSDVAVGLGHLSKNWVIHGDLNLKNIWIRINNDKLQTMISGFGLSTIELENTCDDDCLCFVRVIFYCITSTELQTNEEVKGCWMLGRCSPEAQHLLKLLLDFTAERRIEASGACKHPFFWDATKRLNFFKDTKAVIEGDLAIQKDGQKGKREIQEAPVNQVVDKLQKKYESLDWKPQLDTNFRKAIEMVEAYEKLNVRYNSNNVFDLLRVIVNLRGHIVDYPQLKKKFKGIHEDPDDFYAYFSRRFPDFLMDVYETVEQYKHTFRTNVLCVVRICRQELVLGSNGAPEQILELCNCREDVKNRVHAVIEKFAIVAIFMTMDIKLGLRGSFFPFQRKTQYLGFPKSARAFDSAADFPKGRRHITIVRSLSLSHLYPLPIEHTTNAWNYIRLDPLGGFIVPYNLVPCDTYLVPEKAKESLGGPWQFVCLLPLFDPPRYDSAEIILRDLNLGVNVKMITGDQFAIANETGRRLGMGTNMYPSSLLLGQYKDASVAALPVMKHKYKIMKKLQERKHICGMTGDGVNDAPALKKADIGIVVTDSTDAARGASEFRYCPHRTWFECYHQGCNIYGFSIWCSHCLSILQIYAVSITIHIVFGFMFIALIWRFDFAPFMVLIIAILNDDQVKPSPMPDSWKLKEIFATGIVLLEDKFNVRVVCDNDREMMASLYLQVSIVSQALIFVTRSRSWPFVEHPGLLLMGVFLASQLVATLIAVYAATGDSQGSRRTLHGLQPPKSNNIFPEKSSYMVFNLPSPITYSQRKAATGNFLKLPSRLREEWRLQGLDIDTFQQHYTV</sequence>
<dbReference type="SUPFAM" id="SSF56112">
    <property type="entry name" value="Protein kinase-like (PK-like)"/>
    <property type="match status" value="1"/>
</dbReference>
<evidence type="ECO:0000256" key="1">
    <source>
        <dbReference type="ARBA" id="ARBA00004141"/>
    </source>
</evidence>
<dbReference type="InterPro" id="IPR036412">
    <property type="entry name" value="HAD-like_sf"/>
</dbReference>
<reference evidence="14 15" key="1">
    <citation type="submission" date="2020-10" db="EMBL/GenBank/DDBJ databases">
        <title>The Coptis chinensis genome and diversification of protoberbering-type alkaloids.</title>
        <authorList>
            <person name="Wang B."/>
            <person name="Shu S."/>
            <person name="Song C."/>
            <person name="Liu Y."/>
        </authorList>
    </citation>
    <scope>NUCLEOTIDE SEQUENCE [LARGE SCALE GENOMIC DNA]</scope>
    <source>
        <strain evidence="14">HL-2020</strain>
        <tissue evidence="14">Leaf</tissue>
    </source>
</reference>
<dbReference type="NCBIfam" id="TIGR01494">
    <property type="entry name" value="ATPase_P-type"/>
    <property type="match status" value="1"/>
</dbReference>
<dbReference type="GO" id="GO:0006397">
    <property type="term" value="P:mRNA processing"/>
    <property type="evidence" value="ECO:0007669"/>
    <property type="project" value="InterPro"/>
</dbReference>
<dbReference type="GO" id="GO:0046872">
    <property type="term" value="F:metal ion binding"/>
    <property type="evidence" value="ECO:0007669"/>
    <property type="project" value="UniProtKB-KW"/>
</dbReference>
<dbReference type="Gene3D" id="1.20.1440.180">
    <property type="entry name" value="KEN domain"/>
    <property type="match status" value="1"/>
</dbReference>
<dbReference type="Gene3D" id="1.10.510.10">
    <property type="entry name" value="Transferase(Phosphotransferase) domain 1"/>
    <property type="match status" value="1"/>
</dbReference>
<dbReference type="InterPro" id="IPR023299">
    <property type="entry name" value="ATPase_P-typ_cyto_dom_N"/>
</dbReference>
<evidence type="ECO:0000256" key="8">
    <source>
        <dbReference type="ARBA" id="ARBA00022842"/>
    </source>
</evidence>
<dbReference type="PROSITE" id="PS51392">
    <property type="entry name" value="KEN"/>
    <property type="match status" value="1"/>
</dbReference>
<dbReference type="Gene3D" id="1.20.1110.10">
    <property type="entry name" value="Calcium-transporting ATPase, transmembrane domain"/>
    <property type="match status" value="1"/>
</dbReference>
<comment type="similarity">
    <text evidence="2">Belongs to the cation transport ATPase (P-type) (TC 3.A.3) family. Type IIIA subfamily.</text>
</comment>
<dbReference type="GO" id="GO:0016020">
    <property type="term" value="C:membrane"/>
    <property type="evidence" value="ECO:0007669"/>
    <property type="project" value="UniProtKB-SubCell"/>
</dbReference>
<dbReference type="GO" id="GO:0005524">
    <property type="term" value="F:ATP binding"/>
    <property type="evidence" value="ECO:0007669"/>
    <property type="project" value="UniProtKB-KW"/>
</dbReference>
<dbReference type="InterPro" id="IPR001757">
    <property type="entry name" value="P_typ_ATPase"/>
</dbReference>
<dbReference type="Gene3D" id="3.40.50.1000">
    <property type="entry name" value="HAD superfamily/HAD-like"/>
    <property type="match status" value="1"/>
</dbReference>
<keyword evidence="7" id="KW-0067">ATP-binding</keyword>
<feature type="compositionally biased region" description="Basic and acidic residues" evidence="11">
    <location>
        <begin position="176"/>
        <end position="191"/>
    </location>
</feature>
<evidence type="ECO:0000256" key="11">
    <source>
        <dbReference type="SAM" id="MobiDB-lite"/>
    </source>
</evidence>
<dbReference type="Gene3D" id="3.40.1110.10">
    <property type="entry name" value="Calcium-transporting ATPase, cytoplasmic domain N"/>
    <property type="match status" value="1"/>
</dbReference>
<dbReference type="PANTHER" id="PTHR42861">
    <property type="entry name" value="CALCIUM-TRANSPORTING ATPASE"/>
    <property type="match status" value="1"/>
</dbReference>
<proteinExistence type="inferred from homology"/>
<dbReference type="InterPro" id="IPR010513">
    <property type="entry name" value="KEN_dom"/>
</dbReference>
<dbReference type="Proteomes" id="UP000631114">
    <property type="component" value="Unassembled WGS sequence"/>
</dbReference>
<keyword evidence="6" id="KW-0547">Nucleotide-binding</keyword>
<dbReference type="PRINTS" id="PR00120">
    <property type="entry name" value="HATPASE"/>
</dbReference>
<dbReference type="SUPFAM" id="SSF56784">
    <property type="entry name" value="HAD-like"/>
    <property type="match status" value="1"/>
</dbReference>
<feature type="transmembrane region" description="Helical" evidence="12">
    <location>
        <begin position="907"/>
        <end position="929"/>
    </location>
</feature>
<dbReference type="InterPro" id="IPR023298">
    <property type="entry name" value="ATPase_P-typ_TM_dom_sf"/>
</dbReference>
<dbReference type="InterPro" id="IPR000719">
    <property type="entry name" value="Prot_kinase_dom"/>
</dbReference>
<dbReference type="InterPro" id="IPR023214">
    <property type="entry name" value="HAD_sf"/>
</dbReference>
<evidence type="ECO:0000256" key="3">
    <source>
        <dbReference type="ARBA" id="ARBA00022553"/>
    </source>
</evidence>